<name>A0AC35U2I8_9BILA</name>
<sequence length="217" mass="24980">MEYRKNTNVILYFDVSSLHSWITFESLVRYKCIGAINLNIQFVFLNGTSDPIDNKLFDQFNSTEEDGVISDNVNEKAEFFGSQKMTHSNFNILRFLTAVSLLNNNHLIDIVSQIWNNIRDTNKNVYSYSGLKNIAAEVGITDSNFTDIMKMSKSDEVMTLLKNNTNEAINKNILSEPRITFNNFHRKEISIFGNSGLEKTLRLIHKEYINKCQTSKL</sequence>
<evidence type="ECO:0000313" key="1">
    <source>
        <dbReference type="Proteomes" id="UP000095286"/>
    </source>
</evidence>
<protein>
    <submittedName>
        <fullName evidence="2">DSBA domain-containing protein</fullName>
    </submittedName>
</protein>
<proteinExistence type="predicted"/>
<organism evidence="1 2">
    <name type="scientific">Rhabditophanes sp. KR3021</name>
    <dbReference type="NCBI Taxonomy" id="114890"/>
    <lineage>
        <taxon>Eukaryota</taxon>
        <taxon>Metazoa</taxon>
        <taxon>Ecdysozoa</taxon>
        <taxon>Nematoda</taxon>
        <taxon>Chromadorea</taxon>
        <taxon>Rhabditida</taxon>
        <taxon>Tylenchina</taxon>
        <taxon>Panagrolaimomorpha</taxon>
        <taxon>Strongyloidoidea</taxon>
        <taxon>Alloionematidae</taxon>
        <taxon>Rhabditophanes</taxon>
    </lineage>
</organism>
<evidence type="ECO:0000313" key="2">
    <source>
        <dbReference type="WBParaSite" id="RSKR_0000709225.1"/>
    </source>
</evidence>
<dbReference type="WBParaSite" id="RSKR_0000709225.1">
    <property type="protein sequence ID" value="RSKR_0000709225.1"/>
    <property type="gene ID" value="RSKR_0000709225"/>
</dbReference>
<dbReference type="Proteomes" id="UP000095286">
    <property type="component" value="Unplaced"/>
</dbReference>
<accession>A0AC35U2I8</accession>
<reference evidence="2" key="1">
    <citation type="submission" date="2016-11" db="UniProtKB">
        <authorList>
            <consortium name="WormBaseParasite"/>
        </authorList>
    </citation>
    <scope>IDENTIFICATION</scope>
    <source>
        <strain evidence="2">KR3021</strain>
    </source>
</reference>